<gene>
    <name evidence="3" type="ORF">O6B32_07630</name>
</gene>
<dbReference type="AlphaFoldDB" id="A0A9Q4KPM0"/>
<evidence type="ECO:0000313" key="3">
    <source>
        <dbReference type="EMBL" id="MCZ6160348.1"/>
    </source>
</evidence>
<feature type="compositionally biased region" description="Low complexity" evidence="1">
    <location>
        <begin position="33"/>
        <end position="71"/>
    </location>
</feature>
<accession>A0A9Q4KPM0</accession>
<sequence length="295" mass="35213">MQDYEKYKKIKEALDRLHRQQNSKENSNSQTLDNNKTINNQSNSQNNINQNSNNSDKNSNFNKNRNSSNFTNKRDYDKNPIIIKDYGNFYQLFIYLSLWFIIVMICGRDAWSRDGIYQGKAQVIIGVVAISISAYLLVRNTFKYFKDNKQKFIFTKDTLSYIAYEQNKTQNINNINSVCRLFIGGNHIFGKNVYQSKTLFQLFFKTDILELSFYLFIVTYTTISYLIFILPYRVVFQKAFFILNKNFLILFNDGSFMNITINSKKEYYELIRYFKFQNIEVKKKVKFIQINYKEF</sequence>
<evidence type="ECO:0000256" key="1">
    <source>
        <dbReference type="SAM" id="MobiDB-lite"/>
    </source>
</evidence>
<evidence type="ECO:0000313" key="4">
    <source>
        <dbReference type="Proteomes" id="UP001075225"/>
    </source>
</evidence>
<dbReference type="RefSeq" id="WP_269483172.1">
    <property type="nucleotide sequence ID" value="NZ_JAPXGO010000007.1"/>
</dbReference>
<reference evidence="3" key="1">
    <citation type="submission" date="2022-12" db="EMBL/GenBank/DDBJ databases">
        <title>Species Delineation and Comparative Genomics within the Campylobacter ureolyticus Complex.</title>
        <authorList>
            <person name="Maki J."/>
            <person name="Howard M."/>
            <person name="Connelly S."/>
            <person name="Hardy D.J."/>
            <person name="Cameron A."/>
        </authorList>
    </citation>
    <scope>NUCLEOTIDE SEQUENCE</scope>
    <source>
        <strain evidence="3">URMC_787</strain>
    </source>
</reference>
<evidence type="ECO:0008006" key="5">
    <source>
        <dbReference type="Google" id="ProtNLM"/>
    </source>
</evidence>
<feature type="transmembrane region" description="Helical" evidence="2">
    <location>
        <begin position="89"/>
        <end position="107"/>
    </location>
</feature>
<keyword evidence="2" id="KW-1133">Transmembrane helix</keyword>
<comment type="caution">
    <text evidence="3">The sequence shown here is derived from an EMBL/GenBank/DDBJ whole genome shotgun (WGS) entry which is preliminary data.</text>
</comment>
<keyword evidence="2" id="KW-0812">Transmembrane</keyword>
<feature type="region of interest" description="Disordered" evidence="1">
    <location>
        <begin position="17"/>
        <end position="72"/>
    </location>
</feature>
<organism evidence="3 4">
    <name type="scientific">Campylobacter ureolyticus</name>
    <dbReference type="NCBI Taxonomy" id="827"/>
    <lineage>
        <taxon>Bacteria</taxon>
        <taxon>Pseudomonadati</taxon>
        <taxon>Campylobacterota</taxon>
        <taxon>Epsilonproteobacteria</taxon>
        <taxon>Campylobacterales</taxon>
        <taxon>Campylobacteraceae</taxon>
        <taxon>Campylobacter</taxon>
    </lineage>
</organism>
<evidence type="ECO:0000256" key="2">
    <source>
        <dbReference type="SAM" id="Phobius"/>
    </source>
</evidence>
<protein>
    <recommendedName>
        <fullName evidence="5">Transmembrane protein</fullName>
    </recommendedName>
</protein>
<name>A0A9Q4KPM0_9BACT</name>
<feature type="transmembrane region" description="Helical" evidence="2">
    <location>
        <begin position="213"/>
        <end position="235"/>
    </location>
</feature>
<feature type="transmembrane region" description="Helical" evidence="2">
    <location>
        <begin position="119"/>
        <end position="138"/>
    </location>
</feature>
<feature type="compositionally biased region" description="Polar residues" evidence="1">
    <location>
        <begin position="23"/>
        <end position="32"/>
    </location>
</feature>
<dbReference type="EMBL" id="JAPXGO010000007">
    <property type="protein sequence ID" value="MCZ6160348.1"/>
    <property type="molecule type" value="Genomic_DNA"/>
</dbReference>
<dbReference type="Proteomes" id="UP001075225">
    <property type="component" value="Unassembled WGS sequence"/>
</dbReference>
<keyword evidence="2" id="KW-0472">Membrane</keyword>
<proteinExistence type="predicted"/>